<accession>A0A1P9WZ59</accession>
<evidence type="ECO:0000313" key="1">
    <source>
        <dbReference type="EMBL" id="AQG80666.1"/>
    </source>
</evidence>
<dbReference type="EMBL" id="CP014263">
    <property type="protein sequence ID" value="AQG80666.1"/>
    <property type="molecule type" value="Genomic_DNA"/>
</dbReference>
<dbReference type="PROSITE" id="PS51318">
    <property type="entry name" value="TAT"/>
    <property type="match status" value="1"/>
</dbReference>
<protein>
    <submittedName>
        <fullName evidence="1">Uncharacterized protein</fullName>
    </submittedName>
</protein>
<dbReference type="RefSeq" id="WP_077132096.1">
    <property type="nucleotide sequence ID" value="NZ_CP014263.1"/>
</dbReference>
<dbReference type="AlphaFoldDB" id="A0A1P9WZ59"/>
<name>A0A1P9WZ59_9BACT</name>
<sequence length="205" mass="22442">MNKSRRDVLKRMSLAALAGFTPLYGFSDATKKRIVTGEDMYRGIFFAEGAFAQLIPEIQSLKMAYAPASLAGSQVETVRRQIIDHLRQSDTAFFTKFKAALMSHDVQCVERQLRSASERTAKTLDILYNSSTATNNGYRLRKKPMAPGQGEVLLVANAVACVNVIYILCSAAIFDQEEVVGTQQASPLLLEQMALSICAVAPTLA</sequence>
<proteinExistence type="predicted"/>
<dbReference type="STRING" id="1178516.AWR27_15830"/>
<evidence type="ECO:0000313" key="2">
    <source>
        <dbReference type="Proteomes" id="UP000187941"/>
    </source>
</evidence>
<gene>
    <name evidence="1" type="ORF">AWR27_15830</name>
</gene>
<dbReference type="InterPro" id="IPR023888">
    <property type="entry name" value="SdpC-like"/>
</dbReference>
<organism evidence="1 2">
    <name type="scientific">Spirosoma montaniterrae</name>
    <dbReference type="NCBI Taxonomy" id="1178516"/>
    <lineage>
        <taxon>Bacteria</taxon>
        <taxon>Pseudomonadati</taxon>
        <taxon>Bacteroidota</taxon>
        <taxon>Cytophagia</taxon>
        <taxon>Cytophagales</taxon>
        <taxon>Cytophagaceae</taxon>
        <taxon>Spirosoma</taxon>
    </lineage>
</organism>
<dbReference type="Proteomes" id="UP000187941">
    <property type="component" value="Chromosome"/>
</dbReference>
<dbReference type="KEGG" id="smon:AWR27_15830"/>
<dbReference type="Pfam" id="PF26137">
    <property type="entry name" value="Toxin_SdpC"/>
    <property type="match status" value="1"/>
</dbReference>
<dbReference type="InterPro" id="IPR006311">
    <property type="entry name" value="TAT_signal"/>
</dbReference>
<dbReference type="OrthoDB" id="1453505at2"/>
<keyword evidence="2" id="KW-1185">Reference proteome</keyword>
<reference evidence="1 2" key="1">
    <citation type="submission" date="2016-01" db="EMBL/GenBank/DDBJ databases">
        <authorList>
            <person name="Oliw E.H."/>
        </authorList>
    </citation>
    <scope>NUCLEOTIDE SEQUENCE [LARGE SCALE GENOMIC DNA]</scope>
    <source>
        <strain evidence="1 2">DY10</strain>
    </source>
</reference>